<dbReference type="EMBL" id="NKQK01000020">
    <property type="protein sequence ID" value="PSS01318.1"/>
    <property type="molecule type" value="Genomic_DNA"/>
</dbReference>
<dbReference type="InParanoid" id="A0A2R6Q361"/>
<accession>A0A2R6Q361</accession>
<feature type="region of interest" description="Disordered" evidence="1">
    <location>
        <begin position="1"/>
        <end position="38"/>
    </location>
</feature>
<gene>
    <name evidence="3" type="ORF">CEY00_Acc22676</name>
</gene>
<dbReference type="PANTHER" id="PTHR36787">
    <property type="entry name" value="TRANSMEMBRANE PROTEIN"/>
    <property type="match status" value="1"/>
</dbReference>
<evidence type="ECO:0000256" key="1">
    <source>
        <dbReference type="SAM" id="MobiDB-lite"/>
    </source>
</evidence>
<feature type="non-terminal residue" evidence="3">
    <location>
        <position position="236"/>
    </location>
</feature>
<name>A0A2R6Q361_ACTCC</name>
<feature type="transmembrane region" description="Helical" evidence="2">
    <location>
        <begin position="146"/>
        <end position="165"/>
    </location>
</feature>
<dbReference type="OMA" id="NEQPNGP"/>
<dbReference type="Gramene" id="PSS01318">
    <property type="protein sequence ID" value="PSS01318"/>
    <property type="gene ID" value="CEY00_Acc22676"/>
</dbReference>
<proteinExistence type="predicted"/>
<dbReference type="AlphaFoldDB" id="A0A2R6Q361"/>
<feature type="region of interest" description="Disordered" evidence="1">
    <location>
        <begin position="206"/>
        <end position="236"/>
    </location>
</feature>
<dbReference type="OrthoDB" id="21589at2759"/>
<dbReference type="Proteomes" id="UP000241394">
    <property type="component" value="Chromosome LG20"/>
</dbReference>
<comment type="caution">
    <text evidence="3">The sequence shown here is derived from an EMBL/GenBank/DDBJ whole genome shotgun (WGS) entry which is preliminary data.</text>
</comment>
<keyword evidence="2" id="KW-1133">Transmembrane helix</keyword>
<evidence type="ECO:0000313" key="3">
    <source>
        <dbReference type="EMBL" id="PSS01318.1"/>
    </source>
</evidence>
<evidence type="ECO:0000256" key="2">
    <source>
        <dbReference type="SAM" id="Phobius"/>
    </source>
</evidence>
<reference evidence="3 4" key="1">
    <citation type="submission" date="2017-07" db="EMBL/GenBank/DDBJ databases">
        <title>An improved, manually edited Actinidia chinensis var. chinensis (kiwifruit) genome highlights the challenges associated with draft genomes and gene prediction in plants.</title>
        <authorList>
            <person name="Pilkington S."/>
            <person name="Crowhurst R."/>
            <person name="Hilario E."/>
            <person name="Nardozza S."/>
            <person name="Fraser L."/>
            <person name="Peng Y."/>
            <person name="Gunaseelan K."/>
            <person name="Simpson R."/>
            <person name="Tahir J."/>
            <person name="Deroles S."/>
            <person name="Templeton K."/>
            <person name="Luo Z."/>
            <person name="Davy M."/>
            <person name="Cheng C."/>
            <person name="Mcneilage M."/>
            <person name="Scaglione D."/>
            <person name="Liu Y."/>
            <person name="Zhang Q."/>
            <person name="Datson P."/>
            <person name="De Silva N."/>
            <person name="Gardiner S."/>
            <person name="Bassett H."/>
            <person name="Chagne D."/>
            <person name="Mccallum J."/>
            <person name="Dzierzon H."/>
            <person name="Deng C."/>
            <person name="Wang Y.-Y."/>
            <person name="Barron N."/>
            <person name="Manako K."/>
            <person name="Bowen J."/>
            <person name="Foster T."/>
            <person name="Erridge Z."/>
            <person name="Tiffin H."/>
            <person name="Waite C."/>
            <person name="Davies K."/>
            <person name="Grierson E."/>
            <person name="Laing W."/>
            <person name="Kirk R."/>
            <person name="Chen X."/>
            <person name="Wood M."/>
            <person name="Montefiori M."/>
            <person name="Brummell D."/>
            <person name="Schwinn K."/>
            <person name="Catanach A."/>
            <person name="Fullerton C."/>
            <person name="Li D."/>
            <person name="Meiyalaghan S."/>
            <person name="Nieuwenhuizen N."/>
            <person name="Read N."/>
            <person name="Prakash R."/>
            <person name="Hunter D."/>
            <person name="Zhang H."/>
            <person name="Mckenzie M."/>
            <person name="Knabel M."/>
            <person name="Harris A."/>
            <person name="Allan A."/>
            <person name="Chen A."/>
            <person name="Janssen B."/>
            <person name="Plunkett B."/>
            <person name="Dwamena C."/>
            <person name="Voogd C."/>
            <person name="Leif D."/>
            <person name="Lafferty D."/>
            <person name="Souleyre E."/>
            <person name="Varkonyi-Gasic E."/>
            <person name="Gambi F."/>
            <person name="Hanley J."/>
            <person name="Yao J.-L."/>
            <person name="Cheung J."/>
            <person name="David K."/>
            <person name="Warren B."/>
            <person name="Marsh K."/>
            <person name="Snowden K."/>
            <person name="Lin-Wang K."/>
            <person name="Brian L."/>
            <person name="Martinez-Sanchez M."/>
            <person name="Wang M."/>
            <person name="Ileperuma N."/>
            <person name="Macnee N."/>
            <person name="Campin R."/>
            <person name="Mcatee P."/>
            <person name="Drummond R."/>
            <person name="Espley R."/>
            <person name="Ireland H."/>
            <person name="Wu R."/>
            <person name="Atkinson R."/>
            <person name="Karunairetnam S."/>
            <person name="Bulley S."/>
            <person name="Chunkath S."/>
            <person name="Hanley Z."/>
            <person name="Storey R."/>
            <person name="Thrimawithana A."/>
            <person name="Thomson S."/>
            <person name="David C."/>
            <person name="Testolin R."/>
        </authorList>
    </citation>
    <scope>NUCLEOTIDE SEQUENCE [LARGE SCALE GENOMIC DNA]</scope>
    <source>
        <strain evidence="4">cv. Red5</strain>
        <tissue evidence="3">Young leaf</tissue>
    </source>
</reference>
<feature type="compositionally biased region" description="Low complexity" evidence="1">
    <location>
        <begin position="1"/>
        <end position="17"/>
    </location>
</feature>
<protein>
    <submittedName>
        <fullName evidence="3">Stress response protein like</fullName>
    </submittedName>
</protein>
<dbReference type="FunCoup" id="A0A2R6Q361">
    <property type="interactions" value="3806"/>
</dbReference>
<feature type="compositionally biased region" description="Low complexity" evidence="1">
    <location>
        <begin position="216"/>
        <end position="227"/>
    </location>
</feature>
<keyword evidence="2" id="KW-0472">Membrane</keyword>
<evidence type="ECO:0000313" key="4">
    <source>
        <dbReference type="Proteomes" id="UP000241394"/>
    </source>
</evidence>
<dbReference type="GO" id="GO:0036503">
    <property type="term" value="P:ERAD pathway"/>
    <property type="evidence" value="ECO:0007669"/>
    <property type="project" value="EnsemblPlants"/>
</dbReference>
<sequence length="236" mass="25284">MAEESSTQSSQSQSSSHKSSEDAPKNPQGPGFCGNGASPNGAVPTFPIMYPALVPGLFNLQNQEQMNHGAGIYAVPVSPFMSHVTGFPPNTLIPLTYSVPTSRSSSAEAATAGEQGQLGQQQQQQPPQQQQHPAPQRQVVVRRFQIAIHIDLLLILKLAAVIFLFNQDGSRQRLVLLVFFASLVYLYQTGALTPLIRWLSQGMRRAAGPPQPPRPAARAENLPAAARQGNENAAGA</sequence>
<keyword evidence="4" id="KW-1185">Reference proteome</keyword>
<feature type="region of interest" description="Disordered" evidence="1">
    <location>
        <begin position="104"/>
        <end position="136"/>
    </location>
</feature>
<dbReference type="GO" id="GO:0005783">
    <property type="term" value="C:endoplasmic reticulum"/>
    <property type="evidence" value="ECO:0007669"/>
    <property type="project" value="EnsemblPlants"/>
</dbReference>
<reference evidence="4" key="2">
    <citation type="journal article" date="2018" name="BMC Genomics">
        <title>A manually annotated Actinidia chinensis var. chinensis (kiwifruit) genome highlights the challenges associated with draft genomes and gene prediction in plants.</title>
        <authorList>
            <person name="Pilkington S.M."/>
            <person name="Crowhurst R."/>
            <person name="Hilario E."/>
            <person name="Nardozza S."/>
            <person name="Fraser L."/>
            <person name="Peng Y."/>
            <person name="Gunaseelan K."/>
            <person name="Simpson R."/>
            <person name="Tahir J."/>
            <person name="Deroles S.C."/>
            <person name="Templeton K."/>
            <person name="Luo Z."/>
            <person name="Davy M."/>
            <person name="Cheng C."/>
            <person name="McNeilage M."/>
            <person name="Scaglione D."/>
            <person name="Liu Y."/>
            <person name="Zhang Q."/>
            <person name="Datson P."/>
            <person name="De Silva N."/>
            <person name="Gardiner S.E."/>
            <person name="Bassett H."/>
            <person name="Chagne D."/>
            <person name="McCallum J."/>
            <person name="Dzierzon H."/>
            <person name="Deng C."/>
            <person name="Wang Y.Y."/>
            <person name="Barron L."/>
            <person name="Manako K."/>
            <person name="Bowen J."/>
            <person name="Foster T.M."/>
            <person name="Erridge Z.A."/>
            <person name="Tiffin H."/>
            <person name="Waite C.N."/>
            <person name="Davies K.M."/>
            <person name="Grierson E.P."/>
            <person name="Laing W.A."/>
            <person name="Kirk R."/>
            <person name="Chen X."/>
            <person name="Wood M."/>
            <person name="Montefiori M."/>
            <person name="Brummell D.A."/>
            <person name="Schwinn K.E."/>
            <person name="Catanach A."/>
            <person name="Fullerton C."/>
            <person name="Li D."/>
            <person name="Meiyalaghan S."/>
            <person name="Nieuwenhuizen N."/>
            <person name="Read N."/>
            <person name="Prakash R."/>
            <person name="Hunter D."/>
            <person name="Zhang H."/>
            <person name="McKenzie M."/>
            <person name="Knabel M."/>
            <person name="Harris A."/>
            <person name="Allan A.C."/>
            <person name="Gleave A."/>
            <person name="Chen A."/>
            <person name="Janssen B.J."/>
            <person name="Plunkett B."/>
            <person name="Ampomah-Dwamena C."/>
            <person name="Voogd C."/>
            <person name="Leif D."/>
            <person name="Lafferty D."/>
            <person name="Souleyre E.J.F."/>
            <person name="Varkonyi-Gasic E."/>
            <person name="Gambi F."/>
            <person name="Hanley J."/>
            <person name="Yao J.L."/>
            <person name="Cheung J."/>
            <person name="David K.M."/>
            <person name="Warren B."/>
            <person name="Marsh K."/>
            <person name="Snowden K.C."/>
            <person name="Lin-Wang K."/>
            <person name="Brian L."/>
            <person name="Martinez-Sanchez M."/>
            <person name="Wang M."/>
            <person name="Ileperuma N."/>
            <person name="Macnee N."/>
            <person name="Campin R."/>
            <person name="McAtee P."/>
            <person name="Drummond R.S.M."/>
            <person name="Espley R.V."/>
            <person name="Ireland H.S."/>
            <person name="Wu R."/>
            <person name="Atkinson R.G."/>
            <person name="Karunairetnam S."/>
            <person name="Bulley S."/>
            <person name="Chunkath S."/>
            <person name="Hanley Z."/>
            <person name="Storey R."/>
            <person name="Thrimawithana A.H."/>
            <person name="Thomson S."/>
            <person name="David C."/>
            <person name="Testolin R."/>
            <person name="Huang H."/>
            <person name="Hellens R.P."/>
            <person name="Schaffer R.J."/>
        </authorList>
    </citation>
    <scope>NUCLEOTIDE SEQUENCE [LARGE SCALE GENOMIC DNA]</scope>
    <source>
        <strain evidence="4">cv. Red5</strain>
    </source>
</reference>
<keyword evidence="2" id="KW-0812">Transmembrane</keyword>
<feature type="transmembrane region" description="Helical" evidence="2">
    <location>
        <begin position="177"/>
        <end position="196"/>
    </location>
</feature>
<dbReference type="STRING" id="1590841.A0A2R6Q361"/>
<organism evidence="3 4">
    <name type="scientific">Actinidia chinensis var. chinensis</name>
    <name type="common">Chinese soft-hair kiwi</name>
    <dbReference type="NCBI Taxonomy" id="1590841"/>
    <lineage>
        <taxon>Eukaryota</taxon>
        <taxon>Viridiplantae</taxon>
        <taxon>Streptophyta</taxon>
        <taxon>Embryophyta</taxon>
        <taxon>Tracheophyta</taxon>
        <taxon>Spermatophyta</taxon>
        <taxon>Magnoliopsida</taxon>
        <taxon>eudicotyledons</taxon>
        <taxon>Gunneridae</taxon>
        <taxon>Pentapetalae</taxon>
        <taxon>asterids</taxon>
        <taxon>Ericales</taxon>
        <taxon>Actinidiaceae</taxon>
        <taxon>Actinidia</taxon>
    </lineage>
</organism>